<protein>
    <recommendedName>
        <fullName evidence="4">Conjugal transfer protein TraW</fullName>
    </recommendedName>
</protein>
<evidence type="ECO:0000313" key="3">
    <source>
        <dbReference type="Proteomes" id="UP001500738"/>
    </source>
</evidence>
<keyword evidence="1" id="KW-0812">Transmembrane</keyword>
<name>A0ABN1M3Q6_9SPHN</name>
<reference evidence="2 3" key="1">
    <citation type="journal article" date="2019" name="Int. J. Syst. Evol. Microbiol.">
        <title>The Global Catalogue of Microorganisms (GCM) 10K type strain sequencing project: providing services to taxonomists for standard genome sequencing and annotation.</title>
        <authorList>
            <consortium name="The Broad Institute Genomics Platform"/>
            <consortium name="The Broad Institute Genome Sequencing Center for Infectious Disease"/>
            <person name="Wu L."/>
            <person name="Ma J."/>
        </authorList>
    </citation>
    <scope>NUCLEOTIDE SEQUENCE [LARGE SCALE GENOMIC DNA]</scope>
    <source>
        <strain evidence="2 3">JCM 15910</strain>
    </source>
</reference>
<evidence type="ECO:0000313" key="2">
    <source>
        <dbReference type="EMBL" id="GAA0863896.1"/>
    </source>
</evidence>
<feature type="transmembrane region" description="Helical" evidence="1">
    <location>
        <begin position="12"/>
        <end position="32"/>
    </location>
</feature>
<dbReference type="Proteomes" id="UP001500738">
    <property type="component" value="Unassembled WGS sequence"/>
</dbReference>
<keyword evidence="3" id="KW-1185">Reference proteome</keyword>
<keyword evidence="1" id="KW-0472">Membrane</keyword>
<proteinExistence type="predicted"/>
<comment type="caution">
    <text evidence="2">The sequence shown here is derived from an EMBL/GenBank/DDBJ whole genome shotgun (WGS) entry which is preliminary data.</text>
</comment>
<gene>
    <name evidence="2" type="ORF">GCM10009115_16230</name>
</gene>
<organism evidence="2 3">
    <name type="scientific">Sphingopyxis soli</name>
    <dbReference type="NCBI Taxonomy" id="592051"/>
    <lineage>
        <taxon>Bacteria</taxon>
        <taxon>Pseudomonadati</taxon>
        <taxon>Pseudomonadota</taxon>
        <taxon>Alphaproteobacteria</taxon>
        <taxon>Sphingomonadales</taxon>
        <taxon>Sphingomonadaceae</taxon>
        <taxon>Sphingopyxis</taxon>
    </lineage>
</organism>
<accession>A0ABN1M3Q6</accession>
<dbReference type="EMBL" id="BAAAFE010000007">
    <property type="protein sequence ID" value="GAA0863896.1"/>
    <property type="molecule type" value="Genomic_DNA"/>
</dbReference>
<evidence type="ECO:0008006" key="4">
    <source>
        <dbReference type="Google" id="ProtNLM"/>
    </source>
</evidence>
<keyword evidence="1" id="KW-1133">Transmembrane helix</keyword>
<sequence>MDHDAQRIRLAALQFGMSIGLVAAAVFIGASAHGQTSIIGRTWPIAEPDALAEIEARAARQPPSIAERFGPREGWSAMKSAALGVAAVDRRRTVIPFHTLDFEIRLPDGKLLYPKGYTFNPLAYVSLPQRLVVVHPRDIGWAIMQARPIDWILLAGGETASTDPIALGEKVGRPLFILEERIRDRLGLTVAPVIVEQVGQKLELQEFEIERRRPIK</sequence>
<evidence type="ECO:0000256" key="1">
    <source>
        <dbReference type="SAM" id="Phobius"/>
    </source>
</evidence>